<dbReference type="PANTHER" id="PTHR11055">
    <property type="entry name" value="BIFUNCTIONAL 3'-PHOSPHOADENOSINE 5'-PHOSPHOSULFATE SYNTHASE"/>
    <property type="match status" value="1"/>
</dbReference>
<dbReference type="InterPro" id="IPR025980">
    <property type="entry name" value="ATP-Sase_PUA-like_dom"/>
</dbReference>
<gene>
    <name evidence="6" type="ORF">HPG69_001065</name>
</gene>
<evidence type="ECO:0000256" key="4">
    <source>
        <dbReference type="ARBA" id="ARBA00022840"/>
    </source>
</evidence>
<dbReference type="SUPFAM" id="SSF88697">
    <property type="entry name" value="PUA domain-like"/>
    <property type="match status" value="1"/>
</dbReference>
<dbReference type="Proteomes" id="UP000551758">
    <property type="component" value="Unassembled WGS sequence"/>
</dbReference>
<dbReference type="GO" id="GO:0005524">
    <property type="term" value="F:ATP binding"/>
    <property type="evidence" value="ECO:0007669"/>
    <property type="project" value="UniProtKB-KW"/>
</dbReference>
<proteinExistence type="predicted"/>
<dbReference type="Gene3D" id="3.10.400.10">
    <property type="entry name" value="Sulfate adenylyltransferase"/>
    <property type="match status" value="1"/>
</dbReference>
<organism evidence="6 7">
    <name type="scientific">Diceros bicornis minor</name>
    <name type="common">South-central black rhinoceros</name>
    <dbReference type="NCBI Taxonomy" id="77932"/>
    <lineage>
        <taxon>Eukaryota</taxon>
        <taxon>Metazoa</taxon>
        <taxon>Chordata</taxon>
        <taxon>Craniata</taxon>
        <taxon>Vertebrata</taxon>
        <taxon>Euteleostomi</taxon>
        <taxon>Mammalia</taxon>
        <taxon>Eutheria</taxon>
        <taxon>Laurasiatheria</taxon>
        <taxon>Perissodactyla</taxon>
        <taxon>Rhinocerotidae</taxon>
        <taxon>Diceros</taxon>
    </lineage>
</organism>
<evidence type="ECO:0000256" key="1">
    <source>
        <dbReference type="ARBA" id="ARBA00004678"/>
    </source>
</evidence>
<evidence type="ECO:0000313" key="6">
    <source>
        <dbReference type="EMBL" id="KAF5911099.1"/>
    </source>
</evidence>
<dbReference type="SUPFAM" id="SSF52374">
    <property type="entry name" value="Nucleotidylyl transferase"/>
    <property type="match status" value="1"/>
</dbReference>
<keyword evidence="2" id="KW-0808">Transferase</keyword>
<keyword evidence="7" id="KW-1185">Reference proteome</keyword>
<evidence type="ECO:0000256" key="2">
    <source>
        <dbReference type="ARBA" id="ARBA00022679"/>
    </source>
</evidence>
<evidence type="ECO:0000313" key="7">
    <source>
        <dbReference type="Proteomes" id="UP000551758"/>
    </source>
</evidence>
<dbReference type="InterPro" id="IPR015947">
    <property type="entry name" value="PUA-like_sf"/>
</dbReference>
<dbReference type="PANTHER" id="PTHR11055:SF17">
    <property type="entry name" value="BIFUNCTIONAL 3'-PHOSPHOADENOSINE 5'-PHOSPHOSULFATE SYNTHASE 1"/>
    <property type="match status" value="1"/>
</dbReference>
<comment type="pathway">
    <text evidence="1">Sulfur metabolism.</text>
</comment>
<keyword evidence="3" id="KW-0547">Nucleotide-binding</keyword>
<evidence type="ECO:0000259" key="5">
    <source>
        <dbReference type="Pfam" id="PF14306"/>
    </source>
</evidence>
<dbReference type="InterPro" id="IPR014729">
    <property type="entry name" value="Rossmann-like_a/b/a_fold"/>
</dbReference>
<dbReference type="GO" id="GO:0004020">
    <property type="term" value="F:adenylylsulfate kinase activity"/>
    <property type="evidence" value="ECO:0007669"/>
    <property type="project" value="TreeGrafter"/>
</dbReference>
<dbReference type="AlphaFoldDB" id="A0A7J7E5Y1"/>
<reference evidence="6 7" key="1">
    <citation type="journal article" date="2020" name="Mol. Biol. Evol.">
        <title>Interspecific Gene Flow and the Evolution of Specialization in Black and White Rhinoceros.</title>
        <authorList>
            <person name="Moodley Y."/>
            <person name="Westbury M.V."/>
            <person name="Russo I.M."/>
            <person name="Gopalakrishnan S."/>
            <person name="Rakotoarivelo A."/>
            <person name="Olsen R.A."/>
            <person name="Prost S."/>
            <person name="Tunstall T."/>
            <person name="Ryder O.A."/>
            <person name="Dalen L."/>
            <person name="Bruford M.W."/>
        </authorList>
    </citation>
    <scope>NUCLEOTIDE SEQUENCE [LARGE SCALE GENOMIC DNA]</scope>
    <source>
        <strain evidence="6">SBR-YM</strain>
        <tissue evidence="6">Skin</tissue>
    </source>
</reference>
<dbReference type="EMBL" id="JACDTQ010004046">
    <property type="protein sequence ID" value="KAF5911099.1"/>
    <property type="molecule type" value="Genomic_DNA"/>
</dbReference>
<sequence>MQWVQILAEGWATTLNDFMRKKYLQYFFSIVFWIGEDHCVAVLHNPEYSEHKKEECCARQWETTCKNHPYIKVAVEQGDWLIGGDLQYPFTPTELKQMFKDMNADAIFAFQLHKPMHNRRALLIEDTH</sequence>
<comment type="caution">
    <text evidence="6">The sequence shown here is derived from an EMBL/GenBank/DDBJ whole genome shotgun (WGS) entry which is preliminary data.</text>
</comment>
<dbReference type="Pfam" id="PF14306">
    <property type="entry name" value="PUA_2"/>
    <property type="match status" value="1"/>
</dbReference>
<dbReference type="GO" id="GO:0004781">
    <property type="term" value="F:sulfate adenylyltransferase (ATP) activity"/>
    <property type="evidence" value="ECO:0007669"/>
    <property type="project" value="InterPro"/>
</dbReference>
<accession>A0A7J7E5Y1</accession>
<feature type="domain" description="ATP-sulfurylase PUA-like" evidence="5">
    <location>
        <begin position="36"/>
        <end position="87"/>
    </location>
</feature>
<evidence type="ECO:0000256" key="3">
    <source>
        <dbReference type="ARBA" id="ARBA00022741"/>
    </source>
</evidence>
<dbReference type="Gene3D" id="3.40.50.620">
    <property type="entry name" value="HUPs"/>
    <property type="match status" value="1"/>
</dbReference>
<name>A0A7J7E5Y1_DICBM</name>
<dbReference type="GO" id="GO:0000103">
    <property type="term" value="P:sulfate assimilation"/>
    <property type="evidence" value="ECO:0007669"/>
    <property type="project" value="TreeGrafter"/>
</dbReference>
<dbReference type="GO" id="GO:0050428">
    <property type="term" value="P:3'-phosphoadenosine 5'-phosphosulfate biosynthetic process"/>
    <property type="evidence" value="ECO:0007669"/>
    <property type="project" value="TreeGrafter"/>
</dbReference>
<keyword evidence="4" id="KW-0067">ATP-binding</keyword>
<protein>
    <recommendedName>
        <fullName evidence="5">ATP-sulfurylase PUA-like domain-containing protein</fullName>
    </recommendedName>
</protein>